<evidence type="ECO:0000259" key="3">
    <source>
        <dbReference type="Pfam" id="PF04355"/>
    </source>
</evidence>
<keyword evidence="5" id="KW-1185">Reference proteome</keyword>
<protein>
    <submittedName>
        <fullName evidence="4">Outer membrane protein assembly factor BamE</fullName>
    </submittedName>
</protein>
<keyword evidence="1" id="KW-0732">Signal</keyword>
<dbReference type="Gene3D" id="3.30.1450.10">
    <property type="match status" value="1"/>
</dbReference>
<reference evidence="4 5" key="1">
    <citation type="submission" date="2024-06" db="EMBL/GenBank/DDBJ databases">
        <authorList>
            <person name="Li Z."/>
            <person name="Jiang Y."/>
        </authorList>
    </citation>
    <scope>NUCLEOTIDE SEQUENCE [LARGE SCALE GENOMIC DNA]</scope>
    <source>
        <strain evidence="4 5">HSW-8</strain>
    </source>
</reference>
<evidence type="ECO:0000256" key="2">
    <source>
        <dbReference type="ARBA" id="ARBA00023136"/>
    </source>
</evidence>
<dbReference type="InterPro" id="IPR037873">
    <property type="entry name" value="BamE-like"/>
</dbReference>
<evidence type="ECO:0000313" key="4">
    <source>
        <dbReference type="EMBL" id="MES0874485.1"/>
    </source>
</evidence>
<keyword evidence="2" id="KW-0472">Membrane</keyword>
<organism evidence="4 5">
    <name type="scientific">Sinimarinibacterium thermocellulolyticum</name>
    <dbReference type="NCBI Taxonomy" id="3170016"/>
    <lineage>
        <taxon>Bacteria</taxon>
        <taxon>Pseudomonadati</taxon>
        <taxon>Pseudomonadota</taxon>
        <taxon>Gammaproteobacteria</taxon>
        <taxon>Nevskiales</taxon>
        <taxon>Nevskiaceae</taxon>
        <taxon>Sinimarinibacterium</taxon>
    </lineage>
</organism>
<dbReference type="Pfam" id="PF04355">
    <property type="entry name" value="BamE"/>
    <property type="match status" value="1"/>
</dbReference>
<sequence length="89" mass="10011">MIRRIAVSVLALWLVACNRVTPENYEKIESGMSRDEVHALLGKPDEVSGGGVGRMTLMTERWNGREHVISVTFATDKVTLKSIEPRRDE</sequence>
<evidence type="ECO:0000256" key="1">
    <source>
        <dbReference type="ARBA" id="ARBA00022729"/>
    </source>
</evidence>
<accession>A0ABV2AB62</accession>
<comment type="caution">
    <text evidence="4">The sequence shown here is derived from an EMBL/GenBank/DDBJ whole genome shotgun (WGS) entry which is preliminary data.</text>
</comment>
<gene>
    <name evidence="4" type="primary">bamE</name>
    <name evidence="4" type="ORF">ABSH63_10780</name>
</gene>
<dbReference type="PROSITE" id="PS51257">
    <property type="entry name" value="PROKAR_LIPOPROTEIN"/>
    <property type="match status" value="1"/>
</dbReference>
<dbReference type="Proteomes" id="UP001465331">
    <property type="component" value="Unassembled WGS sequence"/>
</dbReference>
<evidence type="ECO:0000313" key="5">
    <source>
        <dbReference type="Proteomes" id="UP001465331"/>
    </source>
</evidence>
<feature type="domain" description="Outer membrane protein assembly factor BamE" evidence="3">
    <location>
        <begin position="18"/>
        <end position="77"/>
    </location>
</feature>
<dbReference type="EMBL" id="JBEPIJ010000011">
    <property type="protein sequence ID" value="MES0874485.1"/>
    <property type="molecule type" value="Genomic_DNA"/>
</dbReference>
<dbReference type="InterPro" id="IPR007450">
    <property type="entry name" value="BamE_dom"/>
</dbReference>
<name>A0ABV2AB62_9GAMM</name>
<proteinExistence type="predicted"/>